<protein>
    <recommendedName>
        <fullName evidence="3">PD-(D/E)XK nuclease family transposase</fullName>
    </recommendedName>
</protein>
<evidence type="ECO:0000313" key="2">
    <source>
        <dbReference type="Proteomes" id="UP000824633"/>
    </source>
</evidence>
<name>A0ABN6IXP2_9CLOT</name>
<dbReference type="NCBIfam" id="TIGR01784">
    <property type="entry name" value="T_den_put_tspse"/>
    <property type="match status" value="1"/>
</dbReference>
<organism evidence="1 2">
    <name type="scientific">Clostridium gelidum</name>
    <dbReference type="NCBI Taxonomy" id="704125"/>
    <lineage>
        <taxon>Bacteria</taxon>
        <taxon>Bacillati</taxon>
        <taxon>Bacillota</taxon>
        <taxon>Clostridia</taxon>
        <taxon>Eubacteriales</taxon>
        <taxon>Clostridiaceae</taxon>
        <taxon>Clostridium</taxon>
    </lineage>
</organism>
<keyword evidence="2" id="KW-1185">Reference proteome</keyword>
<gene>
    <name evidence="1" type="ORF">psyc5s11_12640</name>
</gene>
<evidence type="ECO:0000313" key="1">
    <source>
        <dbReference type="EMBL" id="BCZ45197.1"/>
    </source>
</evidence>
<sequence length="133" mass="15210">MEVHFLELPKLFEIENLSDVDDPTLEGLEFINAQSKEEIEVLAENNDNIKTTYKILKVVSKSKEARRAYEARQAEIMDQMTREKTAEERGIEKGIKKEKIENAKNFLLLGVDIETIAKGTGLSIKDIEMLKIN</sequence>
<dbReference type="Proteomes" id="UP000824633">
    <property type="component" value="Chromosome"/>
</dbReference>
<reference evidence="2" key="1">
    <citation type="submission" date="2021-07" db="EMBL/GenBank/DDBJ databases">
        <title>Complete genome sequencing of a Clostridium isolate.</title>
        <authorList>
            <person name="Ueki A."/>
            <person name="Tonouchi A."/>
        </authorList>
    </citation>
    <scope>NUCLEOTIDE SEQUENCE [LARGE SCALE GENOMIC DNA]</scope>
    <source>
        <strain evidence="2">C5S11</strain>
    </source>
</reference>
<proteinExistence type="predicted"/>
<dbReference type="Pfam" id="PF12784">
    <property type="entry name" value="PDDEXK_2"/>
    <property type="match status" value="1"/>
</dbReference>
<dbReference type="InterPro" id="IPR010106">
    <property type="entry name" value="RpnA"/>
</dbReference>
<evidence type="ECO:0008006" key="3">
    <source>
        <dbReference type="Google" id="ProtNLM"/>
    </source>
</evidence>
<dbReference type="EMBL" id="AP024849">
    <property type="protein sequence ID" value="BCZ45197.1"/>
    <property type="molecule type" value="Genomic_DNA"/>
</dbReference>
<dbReference type="RefSeq" id="WP_224036816.1">
    <property type="nucleotide sequence ID" value="NZ_AP024849.1"/>
</dbReference>
<accession>A0ABN6IXP2</accession>